<comment type="caution">
    <text evidence="1">The sequence shown here is derived from an EMBL/GenBank/DDBJ whole genome shotgun (WGS) entry which is preliminary data.</text>
</comment>
<organism evidence="1 2">
    <name type="scientific">Streptacidiphilus jeojiensis</name>
    <dbReference type="NCBI Taxonomy" id="3229225"/>
    <lineage>
        <taxon>Bacteria</taxon>
        <taxon>Bacillati</taxon>
        <taxon>Actinomycetota</taxon>
        <taxon>Actinomycetes</taxon>
        <taxon>Kitasatosporales</taxon>
        <taxon>Streptomycetaceae</taxon>
        <taxon>Streptacidiphilus</taxon>
    </lineage>
</organism>
<keyword evidence="2" id="KW-1185">Reference proteome</keyword>
<reference evidence="1 2" key="1">
    <citation type="submission" date="2024-06" db="EMBL/GenBank/DDBJ databases">
        <authorList>
            <person name="Lee S.D."/>
        </authorList>
    </citation>
    <scope>NUCLEOTIDE SEQUENCE [LARGE SCALE GENOMIC DNA]</scope>
    <source>
        <strain evidence="1 2">N1-10</strain>
    </source>
</reference>
<gene>
    <name evidence="1" type="ORF">ABUW04_16125</name>
</gene>
<name>A0ABV6XNG4_9ACTN</name>
<sequence>MAADQQTAGAFHVQDHDQWRVTSPSLETATTVGAALDGTAPRRGSDGGWEVTCRAVPLPVMVGCIEQQALMFQLAERAELGWFRLDFAPWAATDVLGAAVVADLGRVGGPSAAVLDLRPLFYQTRNSMLIRFTAASLTPI</sequence>
<proteinExistence type="predicted"/>
<protein>
    <submittedName>
        <fullName evidence="1">Uncharacterized protein</fullName>
    </submittedName>
</protein>
<dbReference type="RefSeq" id="WP_380565390.1">
    <property type="nucleotide sequence ID" value="NZ_JBEUKS010000005.1"/>
</dbReference>
<evidence type="ECO:0000313" key="2">
    <source>
        <dbReference type="Proteomes" id="UP001592581"/>
    </source>
</evidence>
<dbReference type="Proteomes" id="UP001592581">
    <property type="component" value="Unassembled WGS sequence"/>
</dbReference>
<accession>A0ABV6XNG4</accession>
<evidence type="ECO:0000313" key="1">
    <source>
        <dbReference type="EMBL" id="MFC1439785.1"/>
    </source>
</evidence>
<dbReference type="EMBL" id="JBEUKS010000005">
    <property type="protein sequence ID" value="MFC1439785.1"/>
    <property type="molecule type" value="Genomic_DNA"/>
</dbReference>